<organism evidence="8 9">
    <name type="scientific">Paramormyrops kingsleyae</name>
    <dbReference type="NCBI Taxonomy" id="1676925"/>
    <lineage>
        <taxon>Eukaryota</taxon>
        <taxon>Metazoa</taxon>
        <taxon>Chordata</taxon>
        <taxon>Craniata</taxon>
        <taxon>Vertebrata</taxon>
        <taxon>Euteleostomi</taxon>
        <taxon>Actinopterygii</taxon>
        <taxon>Neopterygii</taxon>
        <taxon>Teleostei</taxon>
        <taxon>Osteoglossocephala</taxon>
        <taxon>Osteoglossomorpha</taxon>
        <taxon>Osteoglossiformes</taxon>
        <taxon>Mormyridae</taxon>
        <taxon>Paramormyrops</taxon>
    </lineage>
</organism>
<evidence type="ECO:0000256" key="2">
    <source>
        <dbReference type="ARBA" id="ARBA00023125"/>
    </source>
</evidence>
<dbReference type="GO" id="GO:0005634">
    <property type="term" value="C:nucleus"/>
    <property type="evidence" value="ECO:0007669"/>
    <property type="project" value="UniProtKB-SubCell"/>
</dbReference>
<keyword evidence="3 5" id="KW-0539">Nucleus</keyword>
<dbReference type="GO" id="GO:0009653">
    <property type="term" value="P:anatomical structure morphogenesis"/>
    <property type="evidence" value="ECO:0007669"/>
    <property type="project" value="TreeGrafter"/>
</dbReference>
<dbReference type="PRINTS" id="PR00053">
    <property type="entry name" value="FORKHEAD"/>
</dbReference>
<dbReference type="CDD" id="cd20035">
    <property type="entry name" value="FH_FOXQ2-like"/>
    <property type="match status" value="1"/>
</dbReference>
<dbReference type="PANTHER" id="PTHR11829">
    <property type="entry name" value="FORKHEAD BOX PROTEIN"/>
    <property type="match status" value="1"/>
</dbReference>
<evidence type="ECO:0000256" key="4">
    <source>
        <dbReference type="ARBA" id="ARBA00034868"/>
    </source>
</evidence>
<dbReference type="InterPro" id="IPR001766">
    <property type="entry name" value="Fork_head_dom"/>
</dbReference>
<evidence type="ECO:0000313" key="9">
    <source>
        <dbReference type="Proteomes" id="UP000261540"/>
    </source>
</evidence>
<dbReference type="STRING" id="1676925.ENSPKIP00000013687"/>
<keyword evidence="2 5" id="KW-0238">DNA-binding</keyword>
<dbReference type="Pfam" id="PF00250">
    <property type="entry name" value="Forkhead"/>
    <property type="match status" value="1"/>
</dbReference>
<dbReference type="InterPro" id="IPR047519">
    <property type="entry name" value="FH_FOXQ2-like"/>
</dbReference>
<dbReference type="InterPro" id="IPR036390">
    <property type="entry name" value="WH_DNA-bd_sf"/>
</dbReference>
<accession>A0A3B3R4K6</accession>
<sequence length="303" mass="33471">MSLEFKGGLRPFGTRLTPPLPLPLPRRPAPAPSPMRTDAVTEMEGGRGEACDVGEEAQRGSTRGQTDPAVSAAKPTMSYIALIATAILSSPEQRLNLASIYKDVQDRFPYFRTRGQGWKNSVRHNLSLNDCFVKLGRCEDGKGSYWGIHPAHHANFLRGDFRQHRKAGRGRLQRALRVATTRTVWRTLSPVLPHYDAATTSFPMPSVGGLYCEHPDCKLLAWGLLQPSLAGLGQPCYSLYMRPPLTDWQFPWPASMDIIYPGTWLTEPPHSEKGKTTSAECQVCPSCELSPFEPVEATVVAGR</sequence>
<dbReference type="InterPro" id="IPR030456">
    <property type="entry name" value="TF_fork_head_CS_2"/>
</dbReference>
<evidence type="ECO:0000256" key="6">
    <source>
        <dbReference type="SAM" id="MobiDB-lite"/>
    </source>
</evidence>
<feature type="DNA-binding region" description="Fork-head" evidence="5">
    <location>
        <begin position="74"/>
        <end position="166"/>
    </location>
</feature>
<dbReference type="InterPro" id="IPR050211">
    <property type="entry name" value="FOX_domain-containing"/>
</dbReference>
<dbReference type="GO" id="GO:0030154">
    <property type="term" value="P:cell differentiation"/>
    <property type="evidence" value="ECO:0007669"/>
    <property type="project" value="TreeGrafter"/>
</dbReference>
<feature type="region of interest" description="Disordered" evidence="6">
    <location>
        <begin position="1"/>
        <end position="49"/>
    </location>
</feature>
<feature type="compositionally biased region" description="Pro residues" evidence="6">
    <location>
        <begin position="18"/>
        <end position="33"/>
    </location>
</feature>
<dbReference type="GO" id="GO:0000978">
    <property type="term" value="F:RNA polymerase II cis-regulatory region sequence-specific DNA binding"/>
    <property type="evidence" value="ECO:0007669"/>
    <property type="project" value="TreeGrafter"/>
</dbReference>
<dbReference type="PROSITE" id="PS50039">
    <property type="entry name" value="FORK_HEAD_3"/>
    <property type="match status" value="1"/>
</dbReference>
<dbReference type="Proteomes" id="UP000261540">
    <property type="component" value="Unplaced"/>
</dbReference>
<dbReference type="FunFam" id="1.10.10.10:FF:000135">
    <property type="entry name" value="forkhead box protein G1"/>
    <property type="match status" value="1"/>
</dbReference>
<reference evidence="8" key="2">
    <citation type="submission" date="2025-09" db="UniProtKB">
        <authorList>
            <consortium name="Ensembl"/>
        </authorList>
    </citation>
    <scope>IDENTIFICATION</scope>
</reference>
<evidence type="ECO:0000256" key="5">
    <source>
        <dbReference type="PROSITE-ProRule" id="PRU00089"/>
    </source>
</evidence>
<comment type="subcellular location">
    <subcellularLocation>
        <location evidence="1 5">Nucleus</location>
    </subcellularLocation>
</comment>
<proteinExistence type="predicted"/>
<evidence type="ECO:0000313" key="8">
    <source>
        <dbReference type="Ensembl" id="ENSPKIP00000013687.1"/>
    </source>
</evidence>
<feature type="domain" description="Fork-head" evidence="7">
    <location>
        <begin position="74"/>
        <end position="166"/>
    </location>
</feature>
<dbReference type="AlphaFoldDB" id="A0A3B3R4K6"/>
<name>A0A3B3R4K6_9TELE</name>
<dbReference type="Ensembl" id="ENSPKIT00000038115.1">
    <property type="protein sequence ID" value="ENSPKIP00000013687.1"/>
    <property type="gene ID" value="ENSPKIG00000001022.1"/>
</dbReference>
<dbReference type="PROSITE" id="PS00658">
    <property type="entry name" value="FORK_HEAD_2"/>
    <property type="match status" value="1"/>
</dbReference>
<dbReference type="InterPro" id="IPR036388">
    <property type="entry name" value="WH-like_DNA-bd_sf"/>
</dbReference>
<keyword evidence="9" id="KW-1185">Reference proteome</keyword>
<dbReference type="SUPFAM" id="SSF46785">
    <property type="entry name" value="Winged helix' DNA-binding domain"/>
    <property type="match status" value="1"/>
</dbReference>
<evidence type="ECO:0000256" key="1">
    <source>
        <dbReference type="ARBA" id="ARBA00004123"/>
    </source>
</evidence>
<dbReference type="GeneTree" id="ENSGT00940000172695"/>
<protein>
    <recommendedName>
        <fullName evidence="4">Forkhead box protein G1</fullName>
    </recommendedName>
</protein>
<reference evidence="8" key="1">
    <citation type="submission" date="2025-08" db="UniProtKB">
        <authorList>
            <consortium name="Ensembl"/>
        </authorList>
    </citation>
    <scope>IDENTIFICATION</scope>
</reference>
<dbReference type="Gene3D" id="1.10.10.10">
    <property type="entry name" value="Winged helix-like DNA-binding domain superfamily/Winged helix DNA-binding domain"/>
    <property type="match status" value="1"/>
</dbReference>
<dbReference type="GO" id="GO:0000981">
    <property type="term" value="F:DNA-binding transcription factor activity, RNA polymerase II-specific"/>
    <property type="evidence" value="ECO:0007669"/>
    <property type="project" value="TreeGrafter"/>
</dbReference>
<evidence type="ECO:0000259" key="7">
    <source>
        <dbReference type="PROSITE" id="PS50039"/>
    </source>
</evidence>
<evidence type="ECO:0000256" key="3">
    <source>
        <dbReference type="ARBA" id="ARBA00023242"/>
    </source>
</evidence>
<dbReference type="SMART" id="SM00339">
    <property type="entry name" value="FH"/>
    <property type="match status" value="1"/>
</dbReference>
<dbReference type="PANTHER" id="PTHR11829:SF142">
    <property type="entry name" value="FORK-HEAD DOMAIN-CONTAINING PROTEIN"/>
    <property type="match status" value="1"/>
</dbReference>